<feature type="domain" description="Mannitol dehydrogenase N-terminal" evidence="3">
    <location>
        <begin position="18"/>
        <end position="260"/>
    </location>
</feature>
<dbReference type="SUPFAM" id="SSF48179">
    <property type="entry name" value="6-phosphogluconate dehydrogenase C-terminal domain-like"/>
    <property type="match status" value="1"/>
</dbReference>
<keyword evidence="2" id="KW-0520">NAD</keyword>
<feature type="domain" description="Mannitol dehydrogenase C-terminal" evidence="4">
    <location>
        <begin position="274"/>
        <end position="465"/>
    </location>
</feature>
<dbReference type="AlphaFoldDB" id="A0A967AZS3"/>
<dbReference type="InterPro" id="IPR013131">
    <property type="entry name" value="Mannitol_DH_N"/>
</dbReference>
<dbReference type="InterPro" id="IPR008927">
    <property type="entry name" value="6-PGluconate_DH-like_C_sf"/>
</dbReference>
<evidence type="ECO:0000256" key="2">
    <source>
        <dbReference type="ARBA" id="ARBA00023027"/>
    </source>
</evidence>
<name>A0A967AZS3_9FLAO</name>
<dbReference type="InterPro" id="IPR013118">
    <property type="entry name" value="Mannitol_DH_C"/>
</dbReference>
<dbReference type="Pfam" id="PF08125">
    <property type="entry name" value="Mannitol_dh_C"/>
    <property type="match status" value="1"/>
</dbReference>
<dbReference type="Gene3D" id="1.10.1040.10">
    <property type="entry name" value="N-(1-d-carboxylethyl)-l-norvaline Dehydrogenase, domain 2"/>
    <property type="match status" value="1"/>
</dbReference>
<dbReference type="InterPro" id="IPR036291">
    <property type="entry name" value="NAD(P)-bd_dom_sf"/>
</dbReference>
<evidence type="ECO:0000259" key="3">
    <source>
        <dbReference type="Pfam" id="PF01232"/>
    </source>
</evidence>
<dbReference type="Pfam" id="PF01232">
    <property type="entry name" value="Mannitol_dh"/>
    <property type="match status" value="1"/>
</dbReference>
<dbReference type="GO" id="GO:0009026">
    <property type="term" value="F:tagaturonate reductase activity"/>
    <property type="evidence" value="ECO:0007669"/>
    <property type="project" value="TreeGrafter"/>
</dbReference>
<dbReference type="InterPro" id="IPR013328">
    <property type="entry name" value="6PGD_dom2"/>
</dbReference>
<dbReference type="EMBL" id="VIKU02000002">
    <property type="protein sequence ID" value="NHF59516.1"/>
    <property type="molecule type" value="Genomic_DNA"/>
</dbReference>
<keyword evidence="1" id="KW-0560">Oxidoreductase</keyword>
<dbReference type="Proteomes" id="UP000707206">
    <property type="component" value="Unassembled WGS sequence"/>
</dbReference>
<dbReference type="PANTHER" id="PTHR30524:SF0">
    <property type="entry name" value="ALTRONATE OXIDOREDUCTASE-RELATED"/>
    <property type="match status" value="1"/>
</dbReference>
<keyword evidence="6" id="KW-1185">Reference proteome</keyword>
<dbReference type="NCBIfam" id="NF002969">
    <property type="entry name" value="PRK03643.1"/>
    <property type="match status" value="1"/>
</dbReference>
<evidence type="ECO:0000256" key="1">
    <source>
        <dbReference type="ARBA" id="ARBA00023002"/>
    </source>
</evidence>
<reference evidence="5" key="1">
    <citation type="submission" date="2019-07" db="EMBL/GenBank/DDBJ databases">
        <authorList>
            <person name="De-Chao Zhang Q."/>
        </authorList>
    </citation>
    <scope>NUCLEOTIDE SEQUENCE</scope>
    <source>
        <strain evidence="5">TP-CH-4</strain>
    </source>
</reference>
<comment type="caution">
    <text evidence="5">The sequence shown here is derived from an EMBL/GenBank/DDBJ whole genome shotgun (WGS) entry which is preliminary data.</text>
</comment>
<dbReference type="GO" id="GO:0005829">
    <property type="term" value="C:cytosol"/>
    <property type="evidence" value="ECO:0007669"/>
    <property type="project" value="TreeGrafter"/>
</dbReference>
<gene>
    <name evidence="5" type="ORF">FK220_009200</name>
</gene>
<protein>
    <submittedName>
        <fullName evidence="5">Tagaturonate reductase</fullName>
    </submittedName>
</protein>
<evidence type="ECO:0000259" key="4">
    <source>
        <dbReference type="Pfam" id="PF08125"/>
    </source>
</evidence>
<evidence type="ECO:0000313" key="5">
    <source>
        <dbReference type="EMBL" id="NHF59516.1"/>
    </source>
</evidence>
<reference evidence="5" key="2">
    <citation type="submission" date="2020-03" db="EMBL/GenBank/DDBJ databases">
        <title>Flavobacteriaceae bacterium strain TP-CH-4, a member of the family Flavobacteriaceae isolated from a deep-sea seamount.</title>
        <authorList>
            <person name="Zhang D.-C."/>
        </authorList>
    </citation>
    <scope>NUCLEOTIDE SEQUENCE</scope>
    <source>
        <strain evidence="5">TP-CH-4</strain>
    </source>
</reference>
<dbReference type="RefSeq" id="WP_152574017.1">
    <property type="nucleotide sequence ID" value="NZ_VIKU02000002.1"/>
</dbReference>
<evidence type="ECO:0000313" key="6">
    <source>
        <dbReference type="Proteomes" id="UP000707206"/>
    </source>
</evidence>
<dbReference type="GO" id="GO:0008926">
    <property type="term" value="F:mannitol-1-phosphate 5-dehydrogenase activity"/>
    <property type="evidence" value="ECO:0007669"/>
    <property type="project" value="TreeGrafter"/>
</dbReference>
<accession>A0A967AZS3</accession>
<sequence length="485" mass="55641">MKKLDRANTDSDKILPIKVMQFGGGNFLRGFVDWMVQTLNDLTDFKGGVVVVKPTEHGDYQLLKSQDGLFTVILDGISSGESFTEIKQIDCVQGIINPYTEWERYLELAQQSDIRFVVSNTTEAGIRFNTEDRLADSPPKEFPAKLTVWLYRRFQHFAADTSKGCIILPCELIVDNGFVLQETILQYSEHWGLGDAFDNWIKTNNYFCNTLVDRIVSGYPTDREKHFQNKLGYKDELMVAGEYYHSWVIQGPEVAQKELPFSQTALNVFFVEELAPYREMKVRILNGAHTAMVPVGFMLGMRTVKDCMADEAMSHFVKSLLQEEVAPTLDLPDDRKQLFIADVLNRFENPFVKHRLESIALNSISKFRTRLLPTLKDFYDRYQELPERIVFVLAALIRYYKGEFKGSIIELRDESESIQFFAEQWAKYEGKESSMKALIVAILSNKSLWGTDMTAFEGLAERVTRYGAAIEQEAVHKTLMSLDNF</sequence>
<dbReference type="Gene3D" id="3.40.50.720">
    <property type="entry name" value="NAD(P)-binding Rossmann-like Domain"/>
    <property type="match status" value="1"/>
</dbReference>
<dbReference type="GO" id="GO:0019698">
    <property type="term" value="P:D-galacturonate catabolic process"/>
    <property type="evidence" value="ECO:0007669"/>
    <property type="project" value="TreeGrafter"/>
</dbReference>
<dbReference type="SUPFAM" id="SSF51735">
    <property type="entry name" value="NAD(P)-binding Rossmann-fold domains"/>
    <property type="match status" value="1"/>
</dbReference>
<proteinExistence type="predicted"/>
<dbReference type="PANTHER" id="PTHR30524">
    <property type="entry name" value="MANNITOL-1-PHOSPHATE 5-DEHYDROGENASE"/>
    <property type="match status" value="1"/>
</dbReference>
<organism evidence="5 6">
    <name type="scientific">Pelagihabitans pacificus</name>
    <dbReference type="NCBI Taxonomy" id="2696054"/>
    <lineage>
        <taxon>Bacteria</taxon>
        <taxon>Pseudomonadati</taxon>
        <taxon>Bacteroidota</taxon>
        <taxon>Flavobacteriia</taxon>
        <taxon>Flavobacteriales</taxon>
        <taxon>Flavobacteriaceae</taxon>
        <taxon>Pelagihabitans</taxon>
    </lineage>
</organism>
<dbReference type="GO" id="GO:0019592">
    <property type="term" value="P:mannitol catabolic process"/>
    <property type="evidence" value="ECO:0007669"/>
    <property type="project" value="TreeGrafter"/>
</dbReference>